<keyword evidence="4" id="KW-1185">Reference proteome</keyword>
<organism evidence="3 4">
    <name type="scientific">Neoarthrinium moseri</name>
    <dbReference type="NCBI Taxonomy" id="1658444"/>
    <lineage>
        <taxon>Eukaryota</taxon>
        <taxon>Fungi</taxon>
        <taxon>Dikarya</taxon>
        <taxon>Ascomycota</taxon>
        <taxon>Pezizomycotina</taxon>
        <taxon>Sordariomycetes</taxon>
        <taxon>Xylariomycetidae</taxon>
        <taxon>Amphisphaeriales</taxon>
        <taxon>Apiosporaceae</taxon>
        <taxon>Neoarthrinium</taxon>
    </lineage>
</organism>
<dbReference type="EMBL" id="JAFIMR010000010">
    <property type="protein sequence ID" value="KAI1873493.1"/>
    <property type="molecule type" value="Genomic_DNA"/>
</dbReference>
<comment type="caution">
    <text evidence="3">The sequence shown here is derived from an EMBL/GenBank/DDBJ whole genome shotgun (WGS) entry which is preliminary data.</text>
</comment>
<sequence length="152" mass="16469">MRISTVGVVAYLCASVQAWEVTAYDNTASCNADDNTRYRIIRGAPSLTGCMTFDQDMPGTGCREYRNGGATNGGCTTGSLIPRSLFMESGRCVAFDQPGCVGQYEDGGGNWCTFFGRDDWGPVRSFWCSGSRRMTLAVGKDTVSSLHSRWGL</sequence>
<evidence type="ECO:0000259" key="2">
    <source>
        <dbReference type="Pfam" id="PF25139"/>
    </source>
</evidence>
<feature type="signal peptide" evidence="1">
    <location>
        <begin position="1"/>
        <end position="18"/>
    </location>
</feature>
<proteinExistence type="predicted"/>
<evidence type="ECO:0000256" key="1">
    <source>
        <dbReference type="SAM" id="SignalP"/>
    </source>
</evidence>
<dbReference type="AlphaFoldDB" id="A0A9P9WPL3"/>
<protein>
    <recommendedName>
        <fullName evidence="2">Secreted LysM effector LysM C-terminal domain-containing protein</fullName>
    </recommendedName>
</protein>
<dbReference type="Pfam" id="PF25139">
    <property type="entry name" value="LysM14_C"/>
    <property type="match status" value="1"/>
</dbReference>
<keyword evidence="1" id="KW-0732">Signal</keyword>
<feature type="domain" description="Secreted LysM effector LysM C-terminal" evidence="2">
    <location>
        <begin position="19"/>
        <end position="105"/>
    </location>
</feature>
<gene>
    <name evidence="3" type="ORF">JX265_005115</name>
</gene>
<accession>A0A9P9WPL3</accession>
<dbReference type="Proteomes" id="UP000829685">
    <property type="component" value="Unassembled WGS sequence"/>
</dbReference>
<reference evidence="3" key="1">
    <citation type="submission" date="2021-03" db="EMBL/GenBank/DDBJ databases">
        <title>Revisited historic fungal species revealed as producer of novel bioactive compounds through whole genome sequencing and comparative genomics.</title>
        <authorList>
            <person name="Vignolle G.A."/>
            <person name="Hochenegger N."/>
            <person name="Mach R.L."/>
            <person name="Mach-Aigner A.R."/>
            <person name="Javad Rahimi M."/>
            <person name="Salim K.A."/>
            <person name="Chan C.M."/>
            <person name="Lim L.B.L."/>
            <person name="Cai F."/>
            <person name="Druzhinina I.S."/>
            <person name="U'Ren J.M."/>
            <person name="Derntl C."/>
        </authorList>
    </citation>
    <scope>NUCLEOTIDE SEQUENCE</scope>
    <source>
        <strain evidence="3">TUCIM 5799</strain>
    </source>
</reference>
<feature type="chain" id="PRO_5040300064" description="Secreted LysM effector LysM C-terminal domain-containing protein" evidence="1">
    <location>
        <begin position="19"/>
        <end position="152"/>
    </location>
</feature>
<evidence type="ECO:0000313" key="4">
    <source>
        <dbReference type="Proteomes" id="UP000829685"/>
    </source>
</evidence>
<name>A0A9P9WPL3_9PEZI</name>
<evidence type="ECO:0000313" key="3">
    <source>
        <dbReference type="EMBL" id="KAI1873493.1"/>
    </source>
</evidence>
<dbReference type="InterPro" id="IPR057277">
    <property type="entry name" value="LysM_C"/>
</dbReference>